<dbReference type="AlphaFoldDB" id="A0A8N4EZZ9"/>
<keyword evidence="1" id="KW-0812">Transmembrane</keyword>
<sequence>MLQIAPCKSYHVLTPDFPVPTIFRRRRMFHGQLWLLSLVTLLLAVALYASQALKIDDHSLKTAIFHSPPFILQPGSVANKFYFDVPFPKGHIALKSFHAEVVDENGISVPLHETYLHHWVVERYYRAREHKIPGDVGASDLNLKKFIWARNAGICQGTLGQYFGLGSETRRTSTWVPDPYGIEVGNPKDIPEGYEEMWLLNVHAIDTRGVEDRLGCTECRCNLYNVTEDEHGRPLRKDYTGGLYCCYDETQCRVREGFGGAIRKLYLKYTVTWVDWHESIIPVKIYILDVTDTGEVLDGPHEGTAANLSCKVEYEVKACGLEGKANGECLDAKKARLVIPNGGDIVYGVAHQHSGGVGSALYGQDGRVLCTSIPVYGEGREAGNEAGYIIGMSTCYPEPGSVRVANGEVLTLESNYSSTQMHTGVMGLFYILVADPQPQPKTFNTLSFPILWVFELSKYTWACLLAGAILAVIIGISYCRKRNGDEGYQTLVNN</sequence>
<gene>
    <name evidence="3" type="primary">LOC105035275</name>
</gene>
<feature type="transmembrane region" description="Helical" evidence="1">
    <location>
        <begin position="459"/>
        <end position="479"/>
    </location>
</feature>
<dbReference type="PANTHER" id="PTHR33390:SF1">
    <property type="entry name" value="STRESS UP-REGULATED NOD 19 PROTEIN"/>
    <property type="match status" value="1"/>
</dbReference>
<evidence type="ECO:0000313" key="2">
    <source>
        <dbReference type="Proteomes" id="UP000504607"/>
    </source>
</evidence>
<dbReference type="RefSeq" id="XP_029117736.1">
    <property type="nucleotide sequence ID" value="XM_029261903.1"/>
</dbReference>
<keyword evidence="1" id="KW-0472">Membrane</keyword>
<keyword evidence="1" id="KW-1133">Transmembrane helix</keyword>
<evidence type="ECO:0000256" key="1">
    <source>
        <dbReference type="SAM" id="Phobius"/>
    </source>
</evidence>
<organism evidence="2 3">
    <name type="scientific">Elaeis guineensis var. tenera</name>
    <name type="common">Oil palm</name>
    <dbReference type="NCBI Taxonomy" id="51953"/>
    <lineage>
        <taxon>Eukaryota</taxon>
        <taxon>Viridiplantae</taxon>
        <taxon>Streptophyta</taxon>
        <taxon>Embryophyta</taxon>
        <taxon>Tracheophyta</taxon>
        <taxon>Spermatophyta</taxon>
        <taxon>Magnoliopsida</taxon>
        <taxon>Liliopsida</taxon>
        <taxon>Arecaceae</taxon>
        <taxon>Arecoideae</taxon>
        <taxon>Cocoseae</taxon>
        <taxon>Elaeidinae</taxon>
        <taxon>Elaeis</taxon>
    </lineage>
</organism>
<feature type="transmembrane region" description="Helical" evidence="1">
    <location>
        <begin position="33"/>
        <end position="50"/>
    </location>
</feature>
<accession>A0A8N4EZZ9</accession>
<dbReference type="Pfam" id="PF07712">
    <property type="entry name" value="SURNod19"/>
    <property type="match status" value="1"/>
</dbReference>
<evidence type="ECO:0000313" key="3">
    <source>
        <dbReference type="RefSeq" id="XP_029117736.1"/>
    </source>
</evidence>
<reference evidence="3" key="1">
    <citation type="submission" date="2025-08" db="UniProtKB">
        <authorList>
            <consortium name="RefSeq"/>
        </authorList>
    </citation>
    <scope>IDENTIFICATION</scope>
</reference>
<name>A0A8N4EZZ9_ELAGV</name>
<keyword evidence="2" id="KW-1185">Reference proteome</keyword>
<dbReference type="InterPro" id="IPR011692">
    <property type="entry name" value="Stress_up-reg_Nod19"/>
</dbReference>
<dbReference type="PANTHER" id="PTHR33390">
    <property type="entry name" value="STRESS UP-REGULATED NOD 19 PROTEIN"/>
    <property type="match status" value="1"/>
</dbReference>
<protein>
    <submittedName>
        <fullName evidence="3">Uncharacterized protein LOC105035275 isoform X2</fullName>
    </submittedName>
</protein>
<dbReference type="Proteomes" id="UP000504607">
    <property type="component" value="Unplaced"/>
</dbReference>
<dbReference type="OrthoDB" id="1923469at2759"/>
<proteinExistence type="predicted"/>